<dbReference type="Proteomes" id="UP000823775">
    <property type="component" value="Unassembled WGS sequence"/>
</dbReference>
<accession>A0ABS8VPV7</accession>
<comment type="caution">
    <text evidence="1">The sequence shown here is derived from an EMBL/GenBank/DDBJ whole genome shotgun (WGS) entry which is preliminary data.</text>
</comment>
<gene>
    <name evidence="1" type="ORF">HAX54_039724</name>
</gene>
<organism evidence="1 2">
    <name type="scientific">Datura stramonium</name>
    <name type="common">Jimsonweed</name>
    <name type="synonym">Common thornapple</name>
    <dbReference type="NCBI Taxonomy" id="4076"/>
    <lineage>
        <taxon>Eukaryota</taxon>
        <taxon>Viridiplantae</taxon>
        <taxon>Streptophyta</taxon>
        <taxon>Embryophyta</taxon>
        <taxon>Tracheophyta</taxon>
        <taxon>Spermatophyta</taxon>
        <taxon>Magnoliopsida</taxon>
        <taxon>eudicotyledons</taxon>
        <taxon>Gunneridae</taxon>
        <taxon>Pentapetalae</taxon>
        <taxon>asterids</taxon>
        <taxon>lamiids</taxon>
        <taxon>Solanales</taxon>
        <taxon>Solanaceae</taxon>
        <taxon>Solanoideae</taxon>
        <taxon>Datureae</taxon>
        <taxon>Datura</taxon>
    </lineage>
</organism>
<evidence type="ECO:0000313" key="1">
    <source>
        <dbReference type="EMBL" id="MCE0481730.1"/>
    </source>
</evidence>
<feature type="non-terminal residue" evidence="1">
    <location>
        <position position="1"/>
    </location>
</feature>
<dbReference type="EMBL" id="JACEIK010005530">
    <property type="protein sequence ID" value="MCE0481730.1"/>
    <property type="molecule type" value="Genomic_DNA"/>
</dbReference>
<reference evidence="1 2" key="1">
    <citation type="journal article" date="2021" name="BMC Genomics">
        <title>Datura genome reveals duplications of psychoactive alkaloid biosynthetic genes and high mutation rate following tissue culture.</title>
        <authorList>
            <person name="Rajewski A."/>
            <person name="Carter-House D."/>
            <person name="Stajich J."/>
            <person name="Litt A."/>
        </authorList>
    </citation>
    <scope>NUCLEOTIDE SEQUENCE [LARGE SCALE GENOMIC DNA]</scope>
    <source>
        <strain evidence="1">AR-01</strain>
    </source>
</reference>
<keyword evidence="2" id="KW-1185">Reference proteome</keyword>
<proteinExistence type="predicted"/>
<name>A0ABS8VPV7_DATST</name>
<protein>
    <submittedName>
        <fullName evidence="1">Uncharacterized protein</fullName>
    </submittedName>
</protein>
<sequence>DYLYVRYSCLSEMTLTRDADANQVNNGAIKCTLIVMYGVMDDTSFWGFYYSYWCIRGDCGGGGVVFATNLKEALVLFIGDTLLKFW</sequence>
<evidence type="ECO:0000313" key="2">
    <source>
        <dbReference type="Proteomes" id="UP000823775"/>
    </source>
</evidence>